<evidence type="ECO:0000313" key="2">
    <source>
        <dbReference type="EMBL" id="QDE33535.1"/>
    </source>
</evidence>
<dbReference type="Pfam" id="PF11188">
    <property type="entry name" value="DUF2975"/>
    <property type="match status" value="1"/>
</dbReference>
<proteinExistence type="predicted"/>
<protein>
    <submittedName>
        <fullName evidence="2">DUF2975 domain-containing protein</fullName>
    </submittedName>
</protein>
<evidence type="ECO:0000256" key="1">
    <source>
        <dbReference type="SAM" id="Phobius"/>
    </source>
</evidence>
<feature type="transmembrane region" description="Helical" evidence="1">
    <location>
        <begin position="88"/>
        <end position="109"/>
    </location>
</feature>
<accession>A0A4Y5YLW0</accession>
<dbReference type="EMBL" id="CP041040">
    <property type="protein sequence ID" value="QDE33535.1"/>
    <property type="molecule type" value="Genomic_DNA"/>
</dbReference>
<feature type="transmembrane region" description="Helical" evidence="1">
    <location>
        <begin position="44"/>
        <end position="68"/>
    </location>
</feature>
<name>A0A4Y5YLW0_9MICO</name>
<evidence type="ECO:0000313" key="3">
    <source>
        <dbReference type="Proteomes" id="UP000316125"/>
    </source>
</evidence>
<sequence length="162" mass="16967">MAKSTIVVLKVVIVLALIGSVAVQALIVPLLWIDLGAEELWGRIALVSIMVLGVGTLQVFGICVWMLLTKVRRGSIFSTSSFRYIDVIIGAILVAAALMWILAAILAPGSAAPGLVALIGGAGVVLGGIALLVVVMKALLRQAIERDTEAQSLRAELDNEVI</sequence>
<feature type="transmembrane region" description="Helical" evidence="1">
    <location>
        <begin position="115"/>
        <end position="136"/>
    </location>
</feature>
<feature type="transmembrane region" description="Helical" evidence="1">
    <location>
        <begin position="7"/>
        <end position="32"/>
    </location>
</feature>
<keyword evidence="1" id="KW-0812">Transmembrane</keyword>
<keyword evidence="1" id="KW-0472">Membrane</keyword>
<reference evidence="2 3" key="1">
    <citation type="submission" date="2019-06" db="EMBL/GenBank/DDBJ databases">
        <title>Complete genome of Microbacterium foliorum M2.</title>
        <authorList>
            <person name="Cao G."/>
        </authorList>
    </citation>
    <scope>NUCLEOTIDE SEQUENCE [LARGE SCALE GENOMIC DNA]</scope>
    <source>
        <strain evidence="2 3">M2</strain>
    </source>
</reference>
<dbReference type="InterPro" id="IPR021354">
    <property type="entry name" value="DUF2975"/>
</dbReference>
<organism evidence="2 3">
    <name type="scientific">Microbacterium foliorum</name>
    <dbReference type="NCBI Taxonomy" id="104336"/>
    <lineage>
        <taxon>Bacteria</taxon>
        <taxon>Bacillati</taxon>
        <taxon>Actinomycetota</taxon>
        <taxon>Actinomycetes</taxon>
        <taxon>Micrococcales</taxon>
        <taxon>Microbacteriaceae</taxon>
        <taxon>Microbacterium</taxon>
    </lineage>
</organism>
<dbReference type="Proteomes" id="UP000316125">
    <property type="component" value="Chromosome"/>
</dbReference>
<dbReference type="OrthoDB" id="3240470at2"/>
<dbReference type="RefSeq" id="WP_140035831.1">
    <property type="nucleotide sequence ID" value="NZ_CP041040.1"/>
</dbReference>
<gene>
    <name evidence="2" type="ORF">FIV50_01190</name>
</gene>
<keyword evidence="1" id="KW-1133">Transmembrane helix</keyword>
<dbReference type="AlphaFoldDB" id="A0A4Y5YLW0"/>